<dbReference type="Pfam" id="PF17368">
    <property type="entry name" value="YwcE"/>
    <property type="match status" value="1"/>
</dbReference>
<organism evidence="2 3">
    <name type="scientific">Fictibacillus aquaticus</name>
    <dbReference type="NCBI Taxonomy" id="2021314"/>
    <lineage>
        <taxon>Bacteria</taxon>
        <taxon>Bacillati</taxon>
        <taxon>Bacillota</taxon>
        <taxon>Bacilli</taxon>
        <taxon>Bacillales</taxon>
        <taxon>Fictibacillaceae</taxon>
        <taxon>Fictibacillus</taxon>
    </lineage>
</organism>
<dbReference type="RefSeq" id="WP_094253531.1">
    <property type="nucleotide sequence ID" value="NZ_JBHLXL010000002.1"/>
</dbReference>
<dbReference type="AlphaFoldDB" id="A0A235F746"/>
<reference evidence="2 3" key="1">
    <citation type="submission" date="2017-07" db="EMBL/GenBank/DDBJ databases">
        <title>Fictibacillus sp. nov. GDSW-R2A3 Genome sequencing and assembly.</title>
        <authorList>
            <person name="Mayilraj S."/>
        </authorList>
    </citation>
    <scope>NUCLEOTIDE SEQUENCE [LARGE SCALE GENOMIC DNA]</scope>
    <source>
        <strain evidence="2 3">GDSW-R2A3</strain>
    </source>
</reference>
<dbReference type="EMBL" id="NOII01000011">
    <property type="protein sequence ID" value="OYD56515.1"/>
    <property type="molecule type" value="Genomic_DNA"/>
</dbReference>
<keyword evidence="1" id="KW-0472">Membrane</keyword>
<evidence type="ECO:0000313" key="2">
    <source>
        <dbReference type="EMBL" id="OYD56515.1"/>
    </source>
</evidence>
<protein>
    <submittedName>
        <fullName evidence="2">Uncharacterized protein</fullName>
    </submittedName>
</protein>
<comment type="caution">
    <text evidence="2">The sequence shown here is derived from an EMBL/GenBank/DDBJ whole genome shotgun (WGS) entry which is preliminary data.</text>
</comment>
<sequence>MDVFVLYLFIATATPLFLWTESKKMALMQIPFIAVIWLYMILHLAKVDMSPLMHTLFISIFVANVIFAHIAAIMIYAPYFKKKKLEKKTIVE</sequence>
<evidence type="ECO:0000313" key="3">
    <source>
        <dbReference type="Proteomes" id="UP000215059"/>
    </source>
</evidence>
<keyword evidence="3" id="KW-1185">Reference proteome</keyword>
<proteinExistence type="predicted"/>
<feature type="transmembrane region" description="Helical" evidence="1">
    <location>
        <begin position="26"/>
        <end position="45"/>
    </location>
</feature>
<dbReference type="InterPro" id="IPR020185">
    <property type="entry name" value="Spore_morphogenesis_YwcE"/>
</dbReference>
<dbReference type="Proteomes" id="UP000215059">
    <property type="component" value="Unassembled WGS sequence"/>
</dbReference>
<dbReference type="OrthoDB" id="2680024at2"/>
<feature type="transmembrane region" description="Helical" evidence="1">
    <location>
        <begin position="57"/>
        <end position="79"/>
    </location>
</feature>
<evidence type="ECO:0000256" key="1">
    <source>
        <dbReference type="SAM" id="Phobius"/>
    </source>
</evidence>
<gene>
    <name evidence="2" type="ORF">CGZ90_16005</name>
</gene>
<keyword evidence="1" id="KW-1133">Transmembrane helix</keyword>
<name>A0A235F746_9BACL</name>
<accession>A0A235F746</accession>
<keyword evidence="1" id="KW-0812">Transmembrane</keyword>